<dbReference type="InterPro" id="IPR036872">
    <property type="entry name" value="CH_dom_sf"/>
</dbReference>
<dbReference type="Ensembl" id="ENSLACT00000003519.1">
    <property type="protein sequence ID" value="ENSLACP00000003488.1"/>
    <property type="gene ID" value="ENSLACG00000003111.1"/>
</dbReference>
<dbReference type="SUPFAM" id="SSF47576">
    <property type="entry name" value="Calponin-homology domain, CH-domain"/>
    <property type="match status" value="1"/>
</dbReference>
<dbReference type="Gene3D" id="1.20.58.60">
    <property type="match status" value="6"/>
</dbReference>
<evidence type="ECO:0000259" key="8">
    <source>
        <dbReference type="PROSITE" id="PS50021"/>
    </source>
</evidence>
<keyword evidence="2" id="KW-0597">Phosphoprotein</keyword>
<dbReference type="PROSITE" id="PS00020">
    <property type="entry name" value="ACTININ_2"/>
    <property type="match status" value="1"/>
</dbReference>
<feature type="coiled-coil region" evidence="7">
    <location>
        <begin position="2179"/>
        <end position="2206"/>
    </location>
</feature>
<accession>H3A1G7</accession>
<dbReference type="Pfam" id="PF00435">
    <property type="entry name" value="Spectrin"/>
    <property type="match status" value="3"/>
</dbReference>
<dbReference type="InterPro" id="IPR057057">
    <property type="entry name" value="Spectrin_SYNE1"/>
</dbReference>
<dbReference type="PANTHER" id="PTHR14514">
    <property type="entry name" value="PKA ANCHORING PROTEIN"/>
    <property type="match status" value="1"/>
</dbReference>
<reference evidence="9" key="2">
    <citation type="submission" date="2025-08" db="UniProtKB">
        <authorList>
            <consortium name="Ensembl"/>
        </authorList>
    </citation>
    <scope>IDENTIFICATION</scope>
</reference>
<dbReference type="InParanoid" id="H3A1G7"/>
<dbReference type="Pfam" id="PF00307">
    <property type="entry name" value="CH"/>
    <property type="match status" value="2"/>
</dbReference>
<proteinExistence type="predicted"/>
<dbReference type="EMBL" id="AFYH01233631">
    <property type="status" value="NOT_ANNOTATED_CDS"/>
    <property type="molecule type" value="Genomic_DNA"/>
</dbReference>
<gene>
    <name evidence="9" type="primary">LOC102364002</name>
</gene>
<dbReference type="EMBL" id="AFYH01233628">
    <property type="status" value="NOT_ANNOTATED_CDS"/>
    <property type="molecule type" value="Genomic_DNA"/>
</dbReference>
<dbReference type="HOGENOM" id="CLU_230316_0_0_1"/>
<organism evidence="9 10">
    <name type="scientific">Latimeria chalumnae</name>
    <name type="common">Coelacanth</name>
    <dbReference type="NCBI Taxonomy" id="7897"/>
    <lineage>
        <taxon>Eukaryota</taxon>
        <taxon>Metazoa</taxon>
        <taxon>Chordata</taxon>
        <taxon>Craniata</taxon>
        <taxon>Vertebrata</taxon>
        <taxon>Euteleostomi</taxon>
        <taxon>Coelacanthiformes</taxon>
        <taxon>Coelacanthidae</taxon>
        <taxon>Latimeria</taxon>
    </lineage>
</organism>
<feature type="domain" description="Calponin-homology (CH)" evidence="8">
    <location>
        <begin position="135"/>
        <end position="240"/>
    </location>
</feature>
<dbReference type="EMBL" id="AFYH01233629">
    <property type="status" value="NOT_ANNOTATED_CDS"/>
    <property type="molecule type" value="Genomic_DNA"/>
</dbReference>
<dbReference type="EMBL" id="AFYH01233630">
    <property type="status" value="NOT_ANNOTATED_CDS"/>
    <property type="molecule type" value="Genomic_DNA"/>
</dbReference>
<dbReference type="EMBL" id="AFYH01233637">
    <property type="status" value="NOT_ANNOTATED_CDS"/>
    <property type="molecule type" value="Genomic_DNA"/>
</dbReference>
<evidence type="ECO:0000256" key="5">
    <source>
        <dbReference type="ARBA" id="ARBA00023203"/>
    </source>
</evidence>
<dbReference type="InterPro" id="IPR001715">
    <property type="entry name" value="CH_dom"/>
</dbReference>
<keyword evidence="10" id="KW-1185">Reference proteome</keyword>
<dbReference type="EMBL" id="AFYH01233635">
    <property type="status" value="NOT_ANNOTATED_CDS"/>
    <property type="molecule type" value="Genomic_DNA"/>
</dbReference>
<dbReference type="EMBL" id="AFYH01233633">
    <property type="status" value="NOT_ANNOTATED_CDS"/>
    <property type="molecule type" value="Genomic_DNA"/>
</dbReference>
<dbReference type="EMBL" id="AFYH01233636">
    <property type="status" value="NOT_ANNOTATED_CDS"/>
    <property type="molecule type" value="Genomic_DNA"/>
</dbReference>
<dbReference type="FunFam" id="1.20.58.60:FF:000139">
    <property type="entry name" value="nesprin-1 isoform X1"/>
    <property type="match status" value="1"/>
</dbReference>
<dbReference type="InterPro" id="IPR001589">
    <property type="entry name" value="Actinin_actin-bd_CS"/>
</dbReference>
<dbReference type="EMBL" id="AFYH01233632">
    <property type="status" value="NOT_ANNOTATED_CDS"/>
    <property type="molecule type" value="Genomic_DNA"/>
</dbReference>
<feature type="domain" description="Calponin-homology (CH)" evidence="8">
    <location>
        <begin position="1"/>
        <end position="91"/>
    </location>
</feature>
<reference evidence="10" key="1">
    <citation type="submission" date="2011-08" db="EMBL/GenBank/DDBJ databases">
        <title>The draft genome of Latimeria chalumnae.</title>
        <authorList>
            <person name="Di Palma F."/>
            <person name="Alfoldi J."/>
            <person name="Johnson J."/>
            <person name="Berlin A."/>
            <person name="Gnerre S."/>
            <person name="Jaffe D."/>
            <person name="MacCallum I."/>
            <person name="Young S."/>
            <person name="Walker B.J."/>
            <person name="Lander E."/>
            <person name="Lindblad-Toh K."/>
        </authorList>
    </citation>
    <scope>NUCLEOTIDE SEQUENCE [LARGE SCALE GENOMIC DNA]</scope>
    <source>
        <strain evidence="10">Wild caught</strain>
    </source>
</reference>
<evidence type="ECO:0000313" key="10">
    <source>
        <dbReference type="Proteomes" id="UP000008672"/>
    </source>
</evidence>
<evidence type="ECO:0000256" key="4">
    <source>
        <dbReference type="ARBA" id="ARBA00023136"/>
    </source>
</evidence>
<keyword evidence="7" id="KW-0175">Coiled coil</keyword>
<keyword evidence="4" id="KW-0472">Membrane</keyword>
<dbReference type="InterPro" id="IPR002017">
    <property type="entry name" value="Spectrin_repeat"/>
</dbReference>
<evidence type="ECO:0000256" key="6">
    <source>
        <dbReference type="ARBA" id="ARBA00023242"/>
    </source>
</evidence>
<keyword evidence="6" id="KW-0539">Nucleus</keyword>
<evidence type="ECO:0000256" key="3">
    <source>
        <dbReference type="ARBA" id="ARBA00022737"/>
    </source>
</evidence>
<dbReference type="Pfam" id="PF25034">
    <property type="entry name" value="Spectrin_SYNE1"/>
    <property type="match status" value="1"/>
</dbReference>
<dbReference type="Proteomes" id="UP000008672">
    <property type="component" value="Unassembled WGS sequence"/>
</dbReference>
<dbReference type="SMART" id="SM00150">
    <property type="entry name" value="SPEC"/>
    <property type="match status" value="6"/>
</dbReference>
<evidence type="ECO:0000256" key="1">
    <source>
        <dbReference type="ARBA" id="ARBA00004126"/>
    </source>
</evidence>
<dbReference type="CDD" id="cd21243">
    <property type="entry name" value="CH_SYNE1_rpt2"/>
    <property type="match status" value="1"/>
</dbReference>
<dbReference type="CDD" id="cd00176">
    <property type="entry name" value="SPEC"/>
    <property type="match status" value="2"/>
</dbReference>
<dbReference type="FunFam" id="1.10.418.10:FF:000089">
    <property type="entry name" value="Spectrin beta chain"/>
    <property type="match status" value="1"/>
</dbReference>
<dbReference type="SUPFAM" id="SSF46966">
    <property type="entry name" value="Spectrin repeat"/>
    <property type="match status" value="10"/>
</dbReference>
<dbReference type="eggNOG" id="KOG0516">
    <property type="taxonomic scope" value="Eukaryota"/>
</dbReference>
<dbReference type="EMBL" id="AFYH01233634">
    <property type="status" value="NOT_ANNOTATED_CDS"/>
    <property type="molecule type" value="Genomic_DNA"/>
</dbReference>
<feature type="coiled-coil region" evidence="7">
    <location>
        <begin position="1922"/>
        <end position="1990"/>
    </location>
</feature>
<evidence type="ECO:0000256" key="7">
    <source>
        <dbReference type="SAM" id="Coils"/>
    </source>
</evidence>
<name>H3A1G7_LATCH</name>
<feature type="coiled-coil region" evidence="7">
    <location>
        <begin position="2063"/>
        <end position="2090"/>
    </location>
</feature>
<evidence type="ECO:0000256" key="2">
    <source>
        <dbReference type="ARBA" id="ARBA00022553"/>
    </source>
</evidence>
<dbReference type="InterPro" id="IPR047291">
    <property type="entry name" value="CH_SYNE1_rpt2"/>
</dbReference>
<dbReference type="PROSITE" id="PS50021">
    <property type="entry name" value="CH"/>
    <property type="match status" value="2"/>
</dbReference>
<dbReference type="Gene3D" id="1.10.418.10">
    <property type="entry name" value="Calponin-like domain"/>
    <property type="match status" value="2"/>
</dbReference>
<dbReference type="FunFam" id="1.10.418.10:FF:000033">
    <property type="entry name" value="nesprin-1 isoform X1"/>
    <property type="match status" value="1"/>
</dbReference>
<keyword evidence="5" id="KW-0009">Actin-binding</keyword>
<feature type="coiled-coil region" evidence="7">
    <location>
        <begin position="1469"/>
        <end position="1517"/>
    </location>
</feature>
<dbReference type="GO" id="GO:0003779">
    <property type="term" value="F:actin binding"/>
    <property type="evidence" value="ECO:0007669"/>
    <property type="project" value="UniProtKB-KW"/>
</dbReference>
<comment type="subcellular location">
    <subcellularLocation>
        <location evidence="1">Nucleus membrane</location>
    </subcellularLocation>
</comment>
<reference evidence="9" key="3">
    <citation type="submission" date="2025-09" db="UniProtKB">
        <authorList>
            <consortium name="Ensembl"/>
        </authorList>
    </citation>
    <scope>IDENTIFICATION</scope>
</reference>
<sequence length="2285" mass="263592">RNPPLVVNDLFEDIKDGIKLIALLEVLSGQKLPCEQSRHLKRIHWVANIGTALKFLEGRRIKLVNINSTDIADGRPSIVLGLIWTIILYFQIEELTSNLPLLQSLSSSTSSVDSLVSSETASPPTKRKVMTRFHGNAKKALLKWVQYTAAKRMGIEVKDFGLSWRSGVAFHSVIHAIRPELVDMEKLKGRSNRENLEEAFAIAETQLGIPRLLDPEDVDVDKPDEKSIMTYVAQFLKHYPDPNNTEADGQEEDKEDRLMLRELKAWLEQFERDLTRAQIAEGSLQEKYQLFKNFRVQYEMKKKQIEVVVQPLQKDGKLSMDQIMVKQAWERVSSRLLEWHNRLDKSLPAPLGTIGAWLHRAEAALREEIAVQQAHEETANVIHRKLEQHKEVLKQLDGHKQTFQQIHRAGSVNGVPVPMEQLVDMAERFTYVSSNSQHHLIKLGFLEMKYRLLAFLVVAESKLKSWIIKYGRRESVELLLQNYIAFVEGSKFFEQYEVTYQTLKQAAEMYMKADGSAEEGESVTKFLNDTAVQWRNLSVEVRSVRSMLEEVITNWDKYSSTVASLQAWLEDAEKILNQPEQARKEFFRNLPQWIQQHTTMNDAGNFLIETCDETVSRDLKQQLLLLNGRWRELFMKVKHYARANEVDRMKKEYLDGFAALKTFVETANEKLTSPLEVSFLNVKTFVQNVEDIKQKAPALEAQYKSITRTAQLLTKDTPQEEANQMLAAMTGIKDQLSKIKESFPPLLRESQQLLPPIEELEKQITTFHESLEKANQIIIGGELESQAAVHFKQKHQDLTVCQENCKKASSLIEKNNQTVQKLLLSSKTLQHFNRSLLQKKVTEIQVTFQSMLKQAIEWRKQVEANSSLMKRFEETRIELEKVLWIAEAFLKEKGNPEELLKKHTEFFGQLDQRVLNAFLKACDELTDILPEQEQQSLQETVRKLHKQWKDLQGEAPYHLLHLKIEVEKNKLVGTVEECRSELARENKQLPTAGSEQLIKDHRNYFSEKGPYQLCEKRLKLVEELCQKLPEKDPIGATAEGSKRTLDDLKSHIDSTYQKLLEHPDKWKEYKTRFSDQSSWLTTVRRQLRQIKNDVKDPSKYRQVKSATEKVRQEANKQEGNLGWLKSRLTALNEVSSENEIKKQESELLKLSDDFRYVQVLLAEIEKLLSAVGECTQYREDVESSLQELNIFQKEAEAEVDKILDSDSLQEAQELFLQHQQQKLKRLKAKRQDMQKQVDHGKQLQAEEGLGGSFQEDIRKLESTLNNMEQTEERQEEQLKAMLMEWEQFEMKTGDVLDFLNRANPTLERRLNFSSLESLSFELEQTKELYQDNQAIAAQAQALVKKSAEIQLGWKRKQALQQQAKSIEEQVTKVEKNLGKDIKQMEMVKSKWEQFVSNCEALTVWINDKEKELDTTESSSSPLDSQISKIKAILKEINSKAKEILLLEEDSQALTVFVTSGEAALIMARLTQIGRHLEELGKRAQQLEDTAMENASQHQKHEESLQQAEQKLIEIEGKLAAPVSSCSSVTETNKVLQEHMDLCWEVEQMKSTMLSLLSSAQKLHNKDKAIQEASVLHQRYEKMLQQTKEKQNQLENLLLQWQKYEKDLANFIAWLERCEELADPKRQYISADSTKLQSEVQSLQDLQSEVTSHEPLYQSLVQENKSLSPSASKDSIKLMNQNLEQLEKRWKALPQILSKRILFLQSVIAQHQQFDEQLLKFSCWIEQFLNGLQATSEISTADLPTAFHQIKDHLTAIENQIVEKKNLMDQADKLCSSEPEGHTFLQGKADDCFQLFQEANQIVERRKDVLNQLDVFLETHKVAENVLSRMKQTVESATNWDKVKIETLEKELEDIIPDINRLQSLSVTLDGALSKAQYHLKSGSSEQRTSCRTLAESLGMDLDQVQNHLGTKQSEAEALGALWNSFKDRKEQLLKNIEDIEEKADKEGLKEPTLQALQHRLRTFNQLEDELNSHQHELQWLMDKAKQLAQKDMSLATEADKEINALEVSWEDVKKLINENQEQCCILVDLMREYQSLKSSITKVIGNADNVTVIKSTLKDQEDIRRTLSRHEAMKNEINSSQEDLDNFTNKGKHLVAELKKIHDCDPMLVKKDMDIVVDQWLDVSERTDDNIERLSVSLALWEDVLNISDDIDMWSSNSISELSENINNLSNSQKIEAWLVEFQLEVKNKEQKLEDFHSKVSELKDLTKSQEPPTELQVMEADVRKKLEHVEEMSVVAQETLKDFNTQKKQLENFINQMAGWLNNVAESLSTCGHGQDPEDLKKVK</sequence>
<dbReference type="STRING" id="7897.ENSLACP00000003488"/>
<protein>
    <recommendedName>
        <fullName evidence="8">Calponin-homology (CH) domain-containing protein</fullName>
    </recommendedName>
</protein>
<dbReference type="InterPro" id="IPR018159">
    <property type="entry name" value="Spectrin/alpha-actinin"/>
</dbReference>
<dbReference type="GO" id="GO:0031965">
    <property type="term" value="C:nuclear membrane"/>
    <property type="evidence" value="ECO:0007669"/>
    <property type="project" value="UniProtKB-SubCell"/>
</dbReference>
<keyword evidence="3" id="KW-0677">Repeat</keyword>
<feature type="coiled-coil region" evidence="7">
    <location>
        <begin position="1216"/>
        <end position="1284"/>
    </location>
</feature>
<dbReference type="OMA" id="ANEMFTT"/>
<dbReference type="GeneTree" id="ENSGT00940000154481"/>
<feature type="coiled-coil region" evidence="7">
    <location>
        <begin position="1569"/>
        <end position="1606"/>
    </location>
</feature>
<dbReference type="SMART" id="SM00033">
    <property type="entry name" value="CH"/>
    <property type="match status" value="2"/>
</dbReference>
<evidence type="ECO:0000313" key="9">
    <source>
        <dbReference type="Ensembl" id="ENSLACP00000003488.1"/>
    </source>
</evidence>
<dbReference type="PANTHER" id="PTHR14514:SF3">
    <property type="entry name" value="NESPRIN-1"/>
    <property type="match status" value="1"/>
</dbReference>